<dbReference type="InterPro" id="IPR058769">
    <property type="entry name" value="MCMDC2_N"/>
</dbReference>
<organism evidence="2 3">
    <name type="scientific">Sander lucioperca</name>
    <name type="common">Pike-perch</name>
    <name type="synonym">Perca lucioperca</name>
    <dbReference type="NCBI Taxonomy" id="283035"/>
    <lineage>
        <taxon>Eukaryota</taxon>
        <taxon>Metazoa</taxon>
        <taxon>Chordata</taxon>
        <taxon>Craniata</taxon>
        <taxon>Vertebrata</taxon>
        <taxon>Euteleostomi</taxon>
        <taxon>Actinopterygii</taxon>
        <taxon>Neopterygii</taxon>
        <taxon>Teleostei</taxon>
        <taxon>Neoteleostei</taxon>
        <taxon>Acanthomorphata</taxon>
        <taxon>Eupercaria</taxon>
        <taxon>Perciformes</taxon>
        <taxon>Percoidei</taxon>
        <taxon>Percidae</taxon>
        <taxon>Luciopercinae</taxon>
        <taxon>Sander</taxon>
    </lineage>
</organism>
<dbReference type="GeneTree" id="ENSGT01150000286951"/>
<evidence type="ECO:0000313" key="3">
    <source>
        <dbReference type="Proteomes" id="UP000694568"/>
    </source>
</evidence>
<proteinExistence type="predicted"/>
<dbReference type="AlphaFoldDB" id="A0A8C9X5K2"/>
<dbReference type="Ensembl" id="ENSSLUT00000005700.1">
    <property type="protein sequence ID" value="ENSSLUP00000005550.1"/>
    <property type="gene ID" value="ENSSLUG00000002458.1"/>
</dbReference>
<reference evidence="2" key="1">
    <citation type="submission" date="2025-08" db="UniProtKB">
        <authorList>
            <consortium name="Ensembl"/>
        </authorList>
    </citation>
    <scope>IDENTIFICATION</scope>
</reference>
<dbReference type="Pfam" id="PF26063">
    <property type="entry name" value="MCMDC2_N"/>
    <property type="match status" value="1"/>
</dbReference>
<accession>A0A8C9X5K2</accession>
<dbReference type="Proteomes" id="UP000694568">
    <property type="component" value="Unplaced"/>
</dbReference>
<protein>
    <submittedName>
        <fullName evidence="2">Minichromosome maintenance domain containing 2</fullName>
    </submittedName>
</protein>
<evidence type="ECO:0000259" key="1">
    <source>
        <dbReference type="Pfam" id="PF26063"/>
    </source>
</evidence>
<evidence type="ECO:0000313" key="2">
    <source>
        <dbReference type="Ensembl" id="ENSSLUP00000005550.1"/>
    </source>
</evidence>
<keyword evidence="3" id="KW-1185">Reference proteome</keyword>
<name>A0A8C9X5K2_SANLU</name>
<sequence>MADILSLKESVLVYLDRSGGLQKLAEDCKTFNDPQQIEAVYRFCISVNPSDVIEVDPVLGDRVLHDPIGATALFQSVCFLAIKTLSLVEKIHTESQVNVILKLTHLPPFPEYTLDLCSFPRGYGPVRPVSMEGLVIAMTRVTKYTQGARFLCINDDCSCSTGFHHIRVHAPGATESATVRNNFTCMICSSPLKEDVKFRVLGDKQLVELIHVKALGVLSAHQQSSLRYQSVTLFLRDELCNSMRIGQLYRVLGIPAHVHQWPSITWNPHKVSASFQELLKATAGSPWRFSAIVAHCFGLDVAPPGTYNTLKLSLLLSLVQTRADAKDTYHNLDLLVVTTDTLILDR</sequence>
<feature type="domain" description="MCMDC2 N-terminal" evidence="1">
    <location>
        <begin position="7"/>
        <end position="106"/>
    </location>
</feature>
<reference evidence="2" key="2">
    <citation type="submission" date="2025-09" db="UniProtKB">
        <authorList>
            <consortium name="Ensembl"/>
        </authorList>
    </citation>
    <scope>IDENTIFICATION</scope>
</reference>